<evidence type="ECO:0000256" key="5">
    <source>
        <dbReference type="ARBA" id="ARBA00022989"/>
    </source>
</evidence>
<feature type="domain" description="Amino acid permease/ SLC12A" evidence="9">
    <location>
        <begin position="61"/>
        <end position="529"/>
    </location>
</feature>
<keyword evidence="6 8" id="KW-0472">Membrane</keyword>
<organism evidence="10 11">
    <name type="scientific">Exophiala dermatitidis</name>
    <name type="common">Black yeast-like fungus</name>
    <name type="synonym">Wangiella dermatitidis</name>
    <dbReference type="NCBI Taxonomy" id="5970"/>
    <lineage>
        <taxon>Eukaryota</taxon>
        <taxon>Fungi</taxon>
        <taxon>Dikarya</taxon>
        <taxon>Ascomycota</taxon>
        <taxon>Pezizomycotina</taxon>
        <taxon>Eurotiomycetes</taxon>
        <taxon>Chaetothyriomycetidae</taxon>
        <taxon>Chaetothyriales</taxon>
        <taxon>Herpotrichiellaceae</taxon>
        <taxon>Exophiala</taxon>
    </lineage>
</organism>
<comment type="subcellular location">
    <subcellularLocation>
        <location evidence="1">Membrane</location>
        <topology evidence="1">Multi-pass membrane protein</topology>
    </subcellularLocation>
</comment>
<dbReference type="PIRSF" id="PIRSF006060">
    <property type="entry name" value="AA_transporter"/>
    <property type="match status" value="1"/>
</dbReference>
<feature type="transmembrane region" description="Helical" evidence="8">
    <location>
        <begin position="349"/>
        <end position="374"/>
    </location>
</feature>
<gene>
    <name evidence="10" type="ORF">HRR80_005450</name>
</gene>
<keyword evidence="2" id="KW-0813">Transport</keyword>
<feature type="transmembrane region" description="Helical" evidence="8">
    <location>
        <begin position="197"/>
        <end position="217"/>
    </location>
</feature>
<keyword evidence="4" id="KW-0029">Amino-acid transport</keyword>
<evidence type="ECO:0000313" key="11">
    <source>
        <dbReference type="Proteomes" id="UP001161757"/>
    </source>
</evidence>
<evidence type="ECO:0000256" key="3">
    <source>
        <dbReference type="ARBA" id="ARBA00022692"/>
    </source>
</evidence>
<dbReference type="GO" id="GO:0015171">
    <property type="term" value="F:amino acid transmembrane transporter activity"/>
    <property type="evidence" value="ECO:0007669"/>
    <property type="project" value="TreeGrafter"/>
</dbReference>
<evidence type="ECO:0000256" key="4">
    <source>
        <dbReference type="ARBA" id="ARBA00022970"/>
    </source>
</evidence>
<dbReference type="FunFam" id="1.20.1740.10:FF:000006">
    <property type="entry name" value="General amino acid permease"/>
    <property type="match status" value="1"/>
</dbReference>
<keyword evidence="3 8" id="KW-0812">Transmembrane</keyword>
<feature type="transmembrane region" description="Helical" evidence="8">
    <location>
        <begin position="64"/>
        <end position="83"/>
    </location>
</feature>
<feature type="transmembrane region" description="Helical" evidence="8">
    <location>
        <begin position="395"/>
        <end position="414"/>
    </location>
</feature>
<feature type="transmembrane region" description="Helical" evidence="8">
    <location>
        <begin position="251"/>
        <end position="272"/>
    </location>
</feature>
<sequence length="567" mass="62468">MHNLGIAADTKQDGGGGGEIPLQAVDVDVDEEVGVQYHDDQGPNRSRTTTTGVVRGLKSRHIQFIALGGTIGTGLFLGIGSALTRAGPLSIFLGYTITGTFIWMMMQALGEMTTWLPLPGAIPQFAARFVDPALGFAVGWNNWYFCAIAVPVEVSAAAILIGYWNDSISPAAWITLILGLIIFLNVFGVAIYGEAEFIFASLKIITIVGLIILALILDLGGGPNHDRLGFRFWKHPGAMKEYQSKGSTGRFLGLFSVFVNAAFSYAGVEFVAVAAGESRNPRKNIPKAVRRIFWRILFFYSLGALAVGVLVPYDDENLLSAQSASIHTAAASPWVIAIQRAGIPALPSIINAVILTSATSSGNAFLFAGARYLYALAENRQAPRIFLRTTAKSGLPLYCVLFTALFSPLTYLSVSSGPNQIFLWFQSLTTMATLLTWMSICIAYLHFYGALKHHAVDRYSSVLVFRAPFQPYGTWIALAFFLIIIIFNGFAVFIRGNWATYDFVTAYIGIPIFVVFYLFWKIVKRTKYRSVSERDIFTGKAEIDAQDYMWQEQPPKNIVEKIWRWIA</sequence>
<comment type="caution">
    <text evidence="10">The sequence shown here is derived from an EMBL/GenBank/DDBJ whole genome shotgun (WGS) entry which is preliminary data.</text>
</comment>
<dbReference type="AlphaFoldDB" id="A0AAN6IUD4"/>
<reference evidence="10" key="1">
    <citation type="submission" date="2023-01" db="EMBL/GenBank/DDBJ databases">
        <title>Exophiala dermititidis isolated from Cystic Fibrosis Patient.</title>
        <authorList>
            <person name="Kurbessoian T."/>
            <person name="Crocker A."/>
            <person name="Murante D."/>
            <person name="Hogan D.A."/>
            <person name="Stajich J.E."/>
        </authorList>
    </citation>
    <scope>NUCLEOTIDE SEQUENCE</scope>
    <source>
        <strain evidence="10">Ex8</strain>
    </source>
</reference>
<feature type="transmembrane region" description="Helical" evidence="8">
    <location>
        <begin position="143"/>
        <end position="164"/>
    </location>
</feature>
<feature type="transmembrane region" description="Helical" evidence="8">
    <location>
        <begin position="292"/>
        <end position="313"/>
    </location>
</feature>
<dbReference type="EMBL" id="JAJGCB010000010">
    <property type="protein sequence ID" value="KAJ8990673.1"/>
    <property type="molecule type" value="Genomic_DNA"/>
</dbReference>
<dbReference type="InterPro" id="IPR004841">
    <property type="entry name" value="AA-permease/SLC12A_dom"/>
</dbReference>
<dbReference type="PANTHER" id="PTHR43341:SF39">
    <property type="entry name" value="AMINO ACID TRANSPORTER (EUROFUNG)-RELATED"/>
    <property type="match status" value="1"/>
</dbReference>
<feature type="transmembrane region" description="Helical" evidence="8">
    <location>
        <begin position="170"/>
        <end position="190"/>
    </location>
</feature>
<keyword evidence="5 8" id="KW-1133">Transmembrane helix</keyword>
<dbReference type="InterPro" id="IPR004840">
    <property type="entry name" value="Amino_acid_permease_CS"/>
</dbReference>
<dbReference type="PROSITE" id="PS00218">
    <property type="entry name" value="AMINO_ACID_PERMEASE_1"/>
    <property type="match status" value="1"/>
</dbReference>
<feature type="transmembrane region" description="Helical" evidence="8">
    <location>
        <begin position="472"/>
        <end position="494"/>
    </location>
</feature>
<evidence type="ECO:0000256" key="7">
    <source>
        <dbReference type="SAM" id="MobiDB-lite"/>
    </source>
</evidence>
<evidence type="ECO:0000259" key="9">
    <source>
        <dbReference type="Pfam" id="PF00324"/>
    </source>
</evidence>
<dbReference type="InterPro" id="IPR050524">
    <property type="entry name" value="APC_YAT"/>
</dbReference>
<evidence type="ECO:0000256" key="2">
    <source>
        <dbReference type="ARBA" id="ARBA00022448"/>
    </source>
</evidence>
<dbReference type="GO" id="GO:0016020">
    <property type="term" value="C:membrane"/>
    <property type="evidence" value="ECO:0007669"/>
    <property type="project" value="UniProtKB-SubCell"/>
</dbReference>
<accession>A0AAN6IUD4</accession>
<dbReference type="Gene3D" id="1.20.1740.10">
    <property type="entry name" value="Amino acid/polyamine transporter I"/>
    <property type="match status" value="1"/>
</dbReference>
<feature type="transmembrane region" description="Helical" evidence="8">
    <location>
        <begin position="434"/>
        <end position="451"/>
    </location>
</feature>
<protein>
    <recommendedName>
        <fullName evidence="9">Amino acid permease/ SLC12A domain-containing protein</fullName>
    </recommendedName>
</protein>
<dbReference type="Proteomes" id="UP001161757">
    <property type="component" value="Unassembled WGS sequence"/>
</dbReference>
<evidence type="ECO:0000313" key="10">
    <source>
        <dbReference type="EMBL" id="KAJ8990673.1"/>
    </source>
</evidence>
<feature type="region of interest" description="Disordered" evidence="7">
    <location>
        <begin position="1"/>
        <end position="21"/>
    </location>
</feature>
<dbReference type="PANTHER" id="PTHR43341">
    <property type="entry name" value="AMINO ACID PERMEASE"/>
    <property type="match status" value="1"/>
</dbReference>
<evidence type="ECO:0000256" key="6">
    <source>
        <dbReference type="ARBA" id="ARBA00023136"/>
    </source>
</evidence>
<name>A0AAN6IUD4_EXODE</name>
<evidence type="ECO:0000256" key="1">
    <source>
        <dbReference type="ARBA" id="ARBA00004141"/>
    </source>
</evidence>
<evidence type="ECO:0000256" key="8">
    <source>
        <dbReference type="SAM" id="Phobius"/>
    </source>
</evidence>
<dbReference type="Pfam" id="PF00324">
    <property type="entry name" value="AA_permease"/>
    <property type="match status" value="1"/>
</dbReference>
<feature type="transmembrane region" description="Helical" evidence="8">
    <location>
        <begin position="500"/>
        <end position="520"/>
    </location>
</feature>
<proteinExistence type="predicted"/>